<dbReference type="InterPro" id="IPR037272">
    <property type="entry name" value="SNS_sf"/>
</dbReference>
<comment type="subcellular location">
    <subcellularLocation>
        <location evidence="1">Membrane</location>
        <topology evidence="1">Multi-pass membrane protein</topology>
    </subcellularLocation>
</comment>
<dbReference type="Proteomes" id="UP000265562">
    <property type="component" value="Chromosome"/>
</dbReference>
<organism evidence="6 7">
    <name type="scientific">Lachnoanaerobaculum umeaense</name>
    <dbReference type="NCBI Taxonomy" id="617123"/>
    <lineage>
        <taxon>Bacteria</taxon>
        <taxon>Bacillati</taxon>
        <taxon>Bacillota</taxon>
        <taxon>Clostridia</taxon>
        <taxon>Lachnospirales</taxon>
        <taxon>Lachnospiraceae</taxon>
        <taxon>Lachnoanaerobaculum</taxon>
    </lineage>
</organism>
<dbReference type="SUPFAM" id="SSF161070">
    <property type="entry name" value="SNF-like"/>
    <property type="match status" value="1"/>
</dbReference>
<keyword evidence="2" id="KW-0813">Transport</keyword>
<gene>
    <name evidence="6" type="ORF">D4A81_12830</name>
</gene>
<protein>
    <submittedName>
        <fullName evidence="6">Sodium-dependent transporter</fullName>
    </submittedName>
</protein>
<keyword evidence="5" id="KW-0472">Membrane</keyword>
<evidence type="ECO:0000313" key="6">
    <source>
        <dbReference type="EMBL" id="AYB00738.1"/>
    </source>
</evidence>
<dbReference type="NCBIfam" id="NF037979">
    <property type="entry name" value="Na_transp"/>
    <property type="match status" value="1"/>
</dbReference>
<dbReference type="PANTHER" id="PTHR42948">
    <property type="entry name" value="TRANSPORTER"/>
    <property type="match status" value="1"/>
</dbReference>
<keyword evidence="3" id="KW-0812">Transmembrane</keyword>
<evidence type="ECO:0000256" key="2">
    <source>
        <dbReference type="ARBA" id="ARBA00022448"/>
    </source>
</evidence>
<evidence type="ECO:0000256" key="1">
    <source>
        <dbReference type="ARBA" id="ARBA00004141"/>
    </source>
</evidence>
<evidence type="ECO:0000256" key="4">
    <source>
        <dbReference type="ARBA" id="ARBA00022989"/>
    </source>
</evidence>
<dbReference type="PANTHER" id="PTHR42948:SF1">
    <property type="entry name" value="TRANSPORTER"/>
    <property type="match status" value="1"/>
</dbReference>
<dbReference type="PROSITE" id="PS50267">
    <property type="entry name" value="NA_NEUROTRAN_SYMP_3"/>
    <property type="match status" value="1"/>
</dbReference>
<keyword evidence="7" id="KW-1185">Reference proteome</keyword>
<evidence type="ECO:0000256" key="3">
    <source>
        <dbReference type="ARBA" id="ARBA00022692"/>
    </source>
</evidence>
<name>A0A385Q4Q0_9FIRM</name>
<reference evidence="6 7" key="1">
    <citation type="submission" date="2018-09" db="EMBL/GenBank/DDBJ databases">
        <title>Genome sequencing of Lachnoanaerobaculum umeaense DSM 23576.</title>
        <authorList>
            <person name="Kook J.-K."/>
            <person name="Park S.-N."/>
            <person name="Lim Y.K."/>
        </authorList>
    </citation>
    <scope>NUCLEOTIDE SEQUENCE [LARGE SCALE GENOMIC DNA]</scope>
    <source>
        <strain evidence="7">DSM 23576 \ CCUG 58757</strain>
    </source>
</reference>
<evidence type="ECO:0000256" key="5">
    <source>
        <dbReference type="ARBA" id="ARBA00023136"/>
    </source>
</evidence>
<keyword evidence="4" id="KW-1133">Transmembrane helix</keyword>
<dbReference type="CDD" id="cd10336">
    <property type="entry name" value="SLC6sbd_Tyt1-Like"/>
    <property type="match status" value="1"/>
</dbReference>
<dbReference type="KEGG" id="lua:D4A81_12830"/>
<proteinExistence type="predicted"/>
<dbReference type="AlphaFoldDB" id="A0A385Q4Q0"/>
<accession>A0A385Q4Q0</accession>
<dbReference type="GO" id="GO:0016020">
    <property type="term" value="C:membrane"/>
    <property type="evidence" value="ECO:0007669"/>
    <property type="project" value="UniProtKB-SubCell"/>
</dbReference>
<dbReference type="InterPro" id="IPR000175">
    <property type="entry name" value="Na/ntran_symport"/>
</dbReference>
<sequence length="449" mass="47486">MSSDNNTSLKQDGFNSQIGFIIECVGSAVGMGNLWRFPVLVSAWGGMTFLIPYFIFVILIGSTGVVEEIALGRSTGKGPIGAFGAAMAYAGKSRKVGEGIGIIPTIGSLALAIGYSCVVGWIFKYVVMAFTGQLFAMGQDMKTIGDTFGSTAVAFGNNTWIIIALIVNFAIMAFGVADGIEKANKFMMPLLFVMMIGLAVYIGVQPGAADGYKYIFTVNLARLKDIRLWIFAFGQAFFSLSIAGNGTVIYGSYLSKKEDVPFSAMNIAVFDTVAALLAALVIIPAMATSGAELSAGGPGLMFIYLVNIMNKMPGGMIVGIIFFVCVTFAGLSSLVNLYEAPVATLQQQFRLSRIQSVGVIGVLGVVVAVLIQGIVEGWMDAVSIYICPIGAVLASVMLFFMFGKKYTMEAVNTGAKKPKGDTWFFLGKYVYTGLALLALIAGAIYGGIG</sequence>
<dbReference type="InterPro" id="IPR047218">
    <property type="entry name" value="YocR/YhdH-like"/>
</dbReference>
<dbReference type="PRINTS" id="PR00176">
    <property type="entry name" value="NANEUSMPORT"/>
</dbReference>
<dbReference type="Pfam" id="PF00209">
    <property type="entry name" value="SNF"/>
    <property type="match status" value="2"/>
</dbReference>
<evidence type="ECO:0000313" key="7">
    <source>
        <dbReference type="Proteomes" id="UP000265562"/>
    </source>
</evidence>
<dbReference type="RefSeq" id="WP_111525786.1">
    <property type="nucleotide sequence ID" value="NZ_CP032364.1"/>
</dbReference>
<dbReference type="EMBL" id="CP032364">
    <property type="protein sequence ID" value="AYB00738.1"/>
    <property type="molecule type" value="Genomic_DNA"/>
</dbReference>
<dbReference type="OrthoDB" id="9762833at2"/>